<sequence>MGTSAKDDSPSPSPSPSLPISLSPSASTTSLLRRVGSVKRQSNKLTHRLGELRMSDAAKARARSVSNPQATSASSSHPPTPRSFDVRTLNIPSSSAHRQDLPPWDRTLDAVYHKHAHNRVKDGIFHDTLTQFFKDHCREKPQTGYFRLPDTVRFRICQFLLPSANKPLTLNESTFSRDVWRTRDFSHPSCTLLPLAPYLDVSFAFRADMLVAFLLATTLHAVFSPYVGPKLNPLATTWLNKYGPYAQNLVIEIDMTRLGCGPEPGATGLLPNVEHTEELLHKFVDSQIRRSGSCPLQSLVLLCRRFHGRRTTLQARSITGRSSGASNYSRWSQKSERACSSEDMRLRSPGLKEANMSADRLLRQIDLISSVDDSDPLMSPGLQLDIMSPSLPSPLPAQDYCPDSYLVICNHILRLRGRLNSIRMCGFSESYTASFINTLFPDAKNDPGRHAYRVAPSTIWPKLSGQRSYVDIGDGYIALDEQDGPRLTDLSLALRRWEGCVQLPPPLLDAEGKPSLPPIVSDLQRVLNPVARTGTSLSERTCEQIRKEVDEGSVDKKRVMRFIDKYGKGKGKKKRRVLTRDAATTL</sequence>
<accession>A0A8H4XJR7</accession>
<reference evidence="2" key="1">
    <citation type="journal article" date="2020" name="BMC Genomics">
        <title>Correction to: Identification and distribution of gene clusters required for synthesis of sphingolipid metabolism inhibitors in diverse species of the filamentous fungus Fusarium.</title>
        <authorList>
            <person name="Kim H.S."/>
            <person name="Lohmar J.M."/>
            <person name="Busman M."/>
            <person name="Brown D.W."/>
            <person name="Naumann T.A."/>
            <person name="Divon H.H."/>
            <person name="Lysoe E."/>
            <person name="Uhlig S."/>
            <person name="Proctor R.H."/>
        </authorList>
    </citation>
    <scope>NUCLEOTIDE SEQUENCE</scope>
    <source>
        <strain evidence="2">NRRL 22465</strain>
    </source>
</reference>
<dbReference type="OrthoDB" id="4776573at2759"/>
<evidence type="ECO:0000256" key="1">
    <source>
        <dbReference type="SAM" id="MobiDB-lite"/>
    </source>
</evidence>
<keyword evidence="3" id="KW-1185">Reference proteome</keyword>
<evidence type="ECO:0000313" key="2">
    <source>
        <dbReference type="EMBL" id="KAF4977127.1"/>
    </source>
</evidence>
<protein>
    <submittedName>
        <fullName evidence="2">Uncharacterized protein</fullName>
    </submittedName>
</protein>
<feature type="compositionally biased region" description="Basic and acidic residues" evidence="1">
    <location>
        <begin position="48"/>
        <end position="59"/>
    </location>
</feature>
<dbReference type="EMBL" id="JABEYC010000459">
    <property type="protein sequence ID" value="KAF4977127.1"/>
    <property type="molecule type" value="Genomic_DNA"/>
</dbReference>
<proteinExistence type="predicted"/>
<dbReference type="AlphaFoldDB" id="A0A8H4XJR7"/>
<reference evidence="2" key="2">
    <citation type="submission" date="2020-05" db="EMBL/GenBank/DDBJ databases">
        <authorList>
            <person name="Kim H.-S."/>
            <person name="Proctor R.H."/>
            <person name="Brown D.W."/>
        </authorList>
    </citation>
    <scope>NUCLEOTIDE SEQUENCE</scope>
    <source>
        <strain evidence="2">NRRL 22465</strain>
    </source>
</reference>
<dbReference type="Proteomes" id="UP000635477">
    <property type="component" value="Unassembled WGS sequence"/>
</dbReference>
<gene>
    <name evidence="2" type="ORF">FZEAL_6315</name>
</gene>
<name>A0A8H4XJR7_9HYPO</name>
<feature type="compositionally biased region" description="Low complexity" evidence="1">
    <location>
        <begin position="68"/>
        <end position="77"/>
    </location>
</feature>
<feature type="compositionally biased region" description="Low complexity" evidence="1">
    <location>
        <begin position="18"/>
        <end position="32"/>
    </location>
</feature>
<comment type="caution">
    <text evidence="2">The sequence shown here is derived from an EMBL/GenBank/DDBJ whole genome shotgun (WGS) entry which is preliminary data.</text>
</comment>
<evidence type="ECO:0000313" key="3">
    <source>
        <dbReference type="Proteomes" id="UP000635477"/>
    </source>
</evidence>
<organism evidence="2 3">
    <name type="scientific">Fusarium zealandicum</name>
    <dbReference type="NCBI Taxonomy" id="1053134"/>
    <lineage>
        <taxon>Eukaryota</taxon>
        <taxon>Fungi</taxon>
        <taxon>Dikarya</taxon>
        <taxon>Ascomycota</taxon>
        <taxon>Pezizomycotina</taxon>
        <taxon>Sordariomycetes</taxon>
        <taxon>Hypocreomycetidae</taxon>
        <taxon>Hypocreales</taxon>
        <taxon>Nectriaceae</taxon>
        <taxon>Fusarium</taxon>
        <taxon>Fusarium staphyleae species complex</taxon>
    </lineage>
</organism>
<feature type="region of interest" description="Disordered" evidence="1">
    <location>
        <begin position="1"/>
        <end position="87"/>
    </location>
</feature>